<protein>
    <submittedName>
        <fullName evidence="8">Zinc finger protein 845</fullName>
    </submittedName>
</protein>
<keyword evidence="3 5" id="KW-0863">Zinc-finger</keyword>
<dbReference type="FunFam" id="3.30.160.60:FF:000446">
    <property type="entry name" value="Zinc finger protein"/>
    <property type="match status" value="2"/>
</dbReference>
<dbReference type="InterPro" id="IPR036236">
    <property type="entry name" value="Znf_C2H2_sf"/>
</dbReference>
<dbReference type="GO" id="GO:0008270">
    <property type="term" value="F:zinc ion binding"/>
    <property type="evidence" value="ECO:0007669"/>
    <property type="project" value="UniProtKB-KW"/>
</dbReference>
<gene>
    <name evidence="8" type="primary">ZNF845_0</name>
    <name evidence="8" type="ORF">NPIL_583611</name>
</gene>
<dbReference type="Pfam" id="PF00096">
    <property type="entry name" value="zf-C2H2"/>
    <property type="match status" value="7"/>
</dbReference>
<feature type="domain" description="C2H2-type" evidence="7">
    <location>
        <begin position="416"/>
        <end position="443"/>
    </location>
</feature>
<feature type="domain" description="C2H2-type" evidence="7">
    <location>
        <begin position="330"/>
        <end position="357"/>
    </location>
</feature>
<evidence type="ECO:0000256" key="2">
    <source>
        <dbReference type="ARBA" id="ARBA00022737"/>
    </source>
</evidence>
<feature type="region of interest" description="Disordered" evidence="6">
    <location>
        <begin position="251"/>
        <end position="271"/>
    </location>
</feature>
<dbReference type="PROSITE" id="PS50157">
    <property type="entry name" value="ZINC_FINGER_C2H2_2"/>
    <property type="match status" value="8"/>
</dbReference>
<dbReference type="PANTHER" id="PTHR24379">
    <property type="entry name" value="KRAB AND ZINC FINGER DOMAIN-CONTAINING"/>
    <property type="match status" value="1"/>
</dbReference>
<keyword evidence="4" id="KW-0862">Zinc</keyword>
<feature type="domain" description="C2H2-type" evidence="7">
    <location>
        <begin position="26"/>
        <end position="53"/>
    </location>
</feature>
<feature type="domain" description="C2H2-type" evidence="7">
    <location>
        <begin position="486"/>
        <end position="513"/>
    </location>
</feature>
<dbReference type="AlphaFoldDB" id="A0A8X6QCN5"/>
<feature type="region of interest" description="Disordered" evidence="6">
    <location>
        <begin position="311"/>
        <end position="333"/>
    </location>
</feature>
<reference evidence="8" key="1">
    <citation type="submission" date="2020-08" db="EMBL/GenBank/DDBJ databases">
        <title>Multicomponent nature underlies the extraordinary mechanical properties of spider dragline silk.</title>
        <authorList>
            <person name="Kono N."/>
            <person name="Nakamura H."/>
            <person name="Mori M."/>
            <person name="Yoshida Y."/>
            <person name="Ohtoshi R."/>
            <person name="Malay A.D."/>
            <person name="Moran D.A.P."/>
            <person name="Tomita M."/>
            <person name="Numata K."/>
            <person name="Arakawa K."/>
        </authorList>
    </citation>
    <scope>NUCLEOTIDE SEQUENCE</scope>
</reference>
<proteinExistence type="predicted"/>
<feature type="domain" description="C2H2-type" evidence="7">
    <location>
        <begin position="82"/>
        <end position="106"/>
    </location>
</feature>
<evidence type="ECO:0000256" key="4">
    <source>
        <dbReference type="ARBA" id="ARBA00022833"/>
    </source>
</evidence>
<organism evidence="8 9">
    <name type="scientific">Nephila pilipes</name>
    <name type="common">Giant wood spider</name>
    <name type="synonym">Nephila maculata</name>
    <dbReference type="NCBI Taxonomy" id="299642"/>
    <lineage>
        <taxon>Eukaryota</taxon>
        <taxon>Metazoa</taxon>
        <taxon>Ecdysozoa</taxon>
        <taxon>Arthropoda</taxon>
        <taxon>Chelicerata</taxon>
        <taxon>Arachnida</taxon>
        <taxon>Araneae</taxon>
        <taxon>Araneomorphae</taxon>
        <taxon>Entelegynae</taxon>
        <taxon>Araneoidea</taxon>
        <taxon>Nephilidae</taxon>
        <taxon>Nephila</taxon>
    </lineage>
</organism>
<dbReference type="PROSITE" id="PS00028">
    <property type="entry name" value="ZINC_FINGER_C2H2_1"/>
    <property type="match status" value="9"/>
</dbReference>
<dbReference type="InterPro" id="IPR013087">
    <property type="entry name" value="Znf_C2H2_type"/>
</dbReference>
<keyword evidence="1" id="KW-0479">Metal-binding</keyword>
<dbReference type="GO" id="GO:0005634">
    <property type="term" value="C:nucleus"/>
    <property type="evidence" value="ECO:0007669"/>
    <property type="project" value="UniProtKB-ARBA"/>
</dbReference>
<keyword evidence="2" id="KW-0677">Repeat</keyword>
<feature type="domain" description="C2H2-type" evidence="7">
    <location>
        <begin position="371"/>
        <end position="398"/>
    </location>
</feature>
<evidence type="ECO:0000313" key="8">
    <source>
        <dbReference type="EMBL" id="GFU07395.1"/>
    </source>
</evidence>
<evidence type="ECO:0000313" key="9">
    <source>
        <dbReference type="Proteomes" id="UP000887013"/>
    </source>
</evidence>
<evidence type="ECO:0000259" key="7">
    <source>
        <dbReference type="PROSITE" id="PS50157"/>
    </source>
</evidence>
<feature type="domain" description="C2H2-type" evidence="7">
    <location>
        <begin position="219"/>
        <end position="246"/>
    </location>
</feature>
<evidence type="ECO:0000256" key="1">
    <source>
        <dbReference type="ARBA" id="ARBA00022723"/>
    </source>
</evidence>
<keyword evidence="9" id="KW-1185">Reference proteome</keyword>
<dbReference type="EMBL" id="BMAW01077645">
    <property type="protein sequence ID" value="GFU07395.1"/>
    <property type="molecule type" value="Genomic_DNA"/>
</dbReference>
<feature type="domain" description="C2H2-type" evidence="7">
    <location>
        <begin position="111"/>
        <end position="133"/>
    </location>
</feature>
<dbReference type="SUPFAM" id="SSF57667">
    <property type="entry name" value="beta-beta-alpha zinc fingers"/>
    <property type="match status" value="6"/>
</dbReference>
<accession>A0A8X6QCN5</accession>
<dbReference type="Gene3D" id="3.30.160.60">
    <property type="entry name" value="Classic Zinc Finger"/>
    <property type="match status" value="6"/>
</dbReference>
<dbReference type="Proteomes" id="UP000887013">
    <property type="component" value="Unassembled WGS sequence"/>
</dbReference>
<evidence type="ECO:0000256" key="6">
    <source>
        <dbReference type="SAM" id="MobiDB-lite"/>
    </source>
</evidence>
<dbReference type="PANTHER" id="PTHR24379:SF121">
    <property type="entry name" value="C2H2-TYPE DOMAIN-CONTAINING PROTEIN"/>
    <property type="match status" value="1"/>
</dbReference>
<comment type="caution">
    <text evidence="8">The sequence shown here is derived from an EMBL/GenBank/DDBJ whole genome shotgun (WGS) entry which is preliminary data.</text>
</comment>
<dbReference type="SMART" id="SM00355">
    <property type="entry name" value="ZnF_C2H2"/>
    <property type="match status" value="11"/>
</dbReference>
<evidence type="ECO:0000256" key="5">
    <source>
        <dbReference type="PROSITE-ProRule" id="PRU00042"/>
    </source>
</evidence>
<dbReference type="FunFam" id="3.30.160.60:FF:000065">
    <property type="entry name" value="B-cell CLL/lymphoma 6, member B"/>
    <property type="match status" value="1"/>
</dbReference>
<dbReference type="OrthoDB" id="6077919at2759"/>
<sequence length="546" mass="63098">MACEICHKSYILTLEDGQIDSDAKPHVCTTCGQSFSLKIQLKRHTLLHANGAPFVCINCKKDSENEESKTYNLRLAKKNEGYACDSCKESFSSKRLLFRHTAKEHTFVNTYTCDDCPECFESASELRKHASIHKVKVINKRNLSKIDVRGEDSSEEKLTKPYSKKLSCQNCNKSFAYLACLDKHLIKCNGKPISTSHASISSKKVRPSVKISYSGDKKHECNICGKSFTRKSALEGHEVSHLKEKFDSPYEEYSDSSLHGEESDDYDLPPKKPRLSKINIKKSFTCDSCNFVCFSNQTLIKHINNHRAREENPFGKNQYEDSEDEDDDRQQCPKCDKKFSSITELEKHSLIHIKKENEKKSKIVEDEEGDYPCEICEKFFNTKRRLKKHLLFHVTRNREDNPMKWAIGRKQRSKDYACEMCGKRFAGETCLKKHMQKHESGELKEKKPKRTKKEKIIQTLICEFCNEEFTGRRGAYIKHLHSHTPEVCGICDERFVDRQGLREHCKIHIGTEEGRMFMECSQKALDAKNGLLPPEPKVEYIYLVLR</sequence>
<evidence type="ECO:0000256" key="3">
    <source>
        <dbReference type="ARBA" id="ARBA00022771"/>
    </source>
</evidence>
<name>A0A8X6QCN5_NEPPI</name>